<dbReference type="GO" id="GO:0006826">
    <property type="term" value="P:iron ion transport"/>
    <property type="evidence" value="ECO:0007669"/>
    <property type="project" value="TreeGrafter"/>
</dbReference>
<evidence type="ECO:0000256" key="5">
    <source>
        <dbReference type="ARBA" id="ARBA00023002"/>
    </source>
</evidence>
<feature type="transmembrane region" description="Helical" evidence="8">
    <location>
        <begin position="176"/>
        <end position="194"/>
    </location>
</feature>
<evidence type="ECO:0000256" key="4">
    <source>
        <dbReference type="ARBA" id="ARBA00022989"/>
    </source>
</evidence>
<accession>A0A9W9V0N6</accession>
<keyword evidence="4 8" id="KW-1133">Transmembrane helix</keyword>
<dbReference type="SFLD" id="SFLDG01168">
    <property type="entry name" value="Ferric_reductase_subgroup_(FRE"/>
    <property type="match status" value="1"/>
</dbReference>
<dbReference type="Pfam" id="PF01794">
    <property type="entry name" value="Ferric_reduct"/>
    <property type="match status" value="1"/>
</dbReference>
<dbReference type="Proteomes" id="UP001148299">
    <property type="component" value="Unassembled WGS sequence"/>
</dbReference>
<name>A0A9W9V0N6_PENBR</name>
<dbReference type="PANTHER" id="PTHR32361:SF12">
    <property type="entry name" value="PUTATIVE (AFU_ORTHOLOGUE AFUA_1G14340)-RELATED"/>
    <property type="match status" value="1"/>
</dbReference>
<keyword evidence="5" id="KW-0560">Oxidoreductase</keyword>
<dbReference type="InterPro" id="IPR051410">
    <property type="entry name" value="Ferric/Cupric_Reductase"/>
</dbReference>
<dbReference type="GO" id="GO:0000293">
    <property type="term" value="F:ferric-chelate reductase activity"/>
    <property type="evidence" value="ECO:0007669"/>
    <property type="project" value="UniProtKB-ARBA"/>
</dbReference>
<dbReference type="GO" id="GO:0006879">
    <property type="term" value="P:intracellular iron ion homeostasis"/>
    <property type="evidence" value="ECO:0007669"/>
    <property type="project" value="TreeGrafter"/>
</dbReference>
<proteinExistence type="predicted"/>
<dbReference type="SUPFAM" id="SSF52343">
    <property type="entry name" value="Ferredoxin reductase-like, C-terminal NADP-linked domain"/>
    <property type="match status" value="1"/>
</dbReference>
<feature type="transmembrane region" description="Helical" evidence="8">
    <location>
        <begin position="71"/>
        <end position="88"/>
    </location>
</feature>
<feature type="domain" description="Ferric reductase NAD binding" evidence="10">
    <location>
        <begin position="322"/>
        <end position="449"/>
    </location>
</feature>
<feature type="domain" description="Ferric oxidoreductase" evidence="9">
    <location>
        <begin position="71"/>
        <end position="191"/>
    </location>
</feature>
<evidence type="ECO:0000313" key="12">
    <source>
        <dbReference type="Proteomes" id="UP001148299"/>
    </source>
</evidence>
<dbReference type="CDD" id="cd06186">
    <property type="entry name" value="NOX_Duox_like_FAD_NADP"/>
    <property type="match status" value="1"/>
</dbReference>
<evidence type="ECO:0000256" key="2">
    <source>
        <dbReference type="ARBA" id="ARBA00022448"/>
    </source>
</evidence>
<dbReference type="SFLD" id="SFLDS00052">
    <property type="entry name" value="Ferric_Reductase_Domain"/>
    <property type="match status" value="2"/>
</dbReference>
<dbReference type="GO" id="GO:0005886">
    <property type="term" value="C:plasma membrane"/>
    <property type="evidence" value="ECO:0007669"/>
    <property type="project" value="TreeGrafter"/>
</dbReference>
<reference evidence="11" key="2">
    <citation type="journal article" date="2023" name="IMA Fungus">
        <title>Comparative genomic study of the Penicillium genus elucidates a diverse pangenome and 15 lateral gene transfer events.</title>
        <authorList>
            <person name="Petersen C."/>
            <person name="Sorensen T."/>
            <person name="Nielsen M.R."/>
            <person name="Sondergaard T.E."/>
            <person name="Sorensen J.L."/>
            <person name="Fitzpatrick D.A."/>
            <person name="Frisvad J.C."/>
            <person name="Nielsen K.L."/>
        </authorList>
    </citation>
    <scope>NUCLEOTIDE SEQUENCE</scope>
    <source>
        <strain evidence="11">IBT 35675</strain>
    </source>
</reference>
<evidence type="ECO:0000256" key="8">
    <source>
        <dbReference type="SAM" id="Phobius"/>
    </source>
</evidence>
<sequence>MKKHFLYAPLGNKRHNRELQLSSVVSVGTLPSRLQTILVFLYFSSQVAYCVFLDYKVNHKAALVAELRGRSGTLAVLNMVPLFVLAGRNNPLISILHISFDTYNLLHRWLGRMVVVESVVHTAAWAVNAVDEQDFSDMLIRLRSTPFFTWGLVGTVAMIFLALHSPSPVRHAFYETFLHLHQLAAVLAYLGVFLHLKLDNLPQLSWAIAIAVIWFLERSARLIRLLHLNVSTGGTTTMTVQALPGEACRIQSSKYADLEKQITLPSTTKTQVSLIIGAQKGMTRRLFNLANASPSKSLSLSGFIEGPYGSHPSNPASYGTAVLFSAGAGITHHLLYTRQLVQAANEGAAATRRVYLVWSVRSTDHLSWVSKFMDQILRLPGRRDILTVKLFVSKPRKASDIVSPSPSVTMQAGRCRPDVVLDEILPGRTGATLVSVCGPGAFADEVRAAARGRIGKGAVVDFAEEAFTW</sequence>
<dbReference type="EMBL" id="JAPZBR010000002">
    <property type="protein sequence ID" value="KAJ5361811.1"/>
    <property type="molecule type" value="Genomic_DNA"/>
</dbReference>
<keyword evidence="6" id="KW-0406">Ion transport</keyword>
<evidence type="ECO:0000256" key="1">
    <source>
        <dbReference type="ARBA" id="ARBA00004141"/>
    </source>
</evidence>
<reference evidence="11" key="1">
    <citation type="submission" date="2022-12" db="EMBL/GenBank/DDBJ databases">
        <authorList>
            <person name="Petersen C."/>
        </authorList>
    </citation>
    <scope>NUCLEOTIDE SEQUENCE</scope>
    <source>
        <strain evidence="11">IBT 35675</strain>
    </source>
</reference>
<dbReference type="Gene3D" id="3.40.50.80">
    <property type="entry name" value="Nucleotide-binding domain of ferredoxin-NADP reductase (FNR) module"/>
    <property type="match status" value="1"/>
</dbReference>
<gene>
    <name evidence="11" type="ORF">N7541_002655</name>
</gene>
<dbReference type="Pfam" id="PF08030">
    <property type="entry name" value="NAD_binding_6"/>
    <property type="match status" value="1"/>
</dbReference>
<dbReference type="InterPro" id="IPR039261">
    <property type="entry name" value="FNR_nucleotide-bd"/>
</dbReference>
<evidence type="ECO:0000259" key="9">
    <source>
        <dbReference type="Pfam" id="PF01794"/>
    </source>
</evidence>
<keyword evidence="3 8" id="KW-0812">Transmembrane</keyword>
<keyword evidence="12" id="KW-1185">Reference proteome</keyword>
<dbReference type="InterPro" id="IPR013130">
    <property type="entry name" value="Fe3_Rdtase_TM_dom"/>
</dbReference>
<dbReference type="PANTHER" id="PTHR32361">
    <property type="entry name" value="FERRIC/CUPRIC REDUCTASE TRANSMEMBRANE COMPONENT"/>
    <property type="match status" value="1"/>
</dbReference>
<comment type="caution">
    <text evidence="11">The sequence shown here is derived from an EMBL/GenBank/DDBJ whole genome shotgun (WGS) entry which is preliminary data.</text>
</comment>
<dbReference type="InterPro" id="IPR013121">
    <property type="entry name" value="Fe_red_NAD-bd_6"/>
</dbReference>
<evidence type="ECO:0000256" key="7">
    <source>
        <dbReference type="ARBA" id="ARBA00023136"/>
    </source>
</evidence>
<organism evidence="11 12">
    <name type="scientific">Penicillium brevicompactum</name>
    <dbReference type="NCBI Taxonomy" id="5074"/>
    <lineage>
        <taxon>Eukaryota</taxon>
        <taxon>Fungi</taxon>
        <taxon>Dikarya</taxon>
        <taxon>Ascomycota</taxon>
        <taxon>Pezizomycotina</taxon>
        <taxon>Eurotiomycetes</taxon>
        <taxon>Eurotiomycetidae</taxon>
        <taxon>Eurotiales</taxon>
        <taxon>Aspergillaceae</taxon>
        <taxon>Penicillium</taxon>
    </lineage>
</organism>
<evidence type="ECO:0000256" key="3">
    <source>
        <dbReference type="ARBA" id="ARBA00022692"/>
    </source>
</evidence>
<dbReference type="AlphaFoldDB" id="A0A9W9V0N6"/>
<protein>
    <submittedName>
        <fullName evidence="11">FAD-binding 8</fullName>
    </submittedName>
</protein>
<dbReference type="GO" id="GO:0015677">
    <property type="term" value="P:copper ion import"/>
    <property type="evidence" value="ECO:0007669"/>
    <property type="project" value="TreeGrafter"/>
</dbReference>
<keyword evidence="7 8" id="KW-0472">Membrane</keyword>
<evidence type="ECO:0000313" key="11">
    <source>
        <dbReference type="EMBL" id="KAJ5361811.1"/>
    </source>
</evidence>
<keyword evidence="2" id="KW-0813">Transport</keyword>
<evidence type="ECO:0000256" key="6">
    <source>
        <dbReference type="ARBA" id="ARBA00023065"/>
    </source>
</evidence>
<comment type="subcellular location">
    <subcellularLocation>
        <location evidence="1">Membrane</location>
        <topology evidence="1">Multi-pass membrane protein</topology>
    </subcellularLocation>
</comment>
<feature type="transmembrane region" description="Helical" evidence="8">
    <location>
        <begin position="147"/>
        <end position="164"/>
    </location>
</feature>
<evidence type="ECO:0000259" key="10">
    <source>
        <dbReference type="Pfam" id="PF08030"/>
    </source>
</evidence>